<evidence type="ECO:0000313" key="3">
    <source>
        <dbReference type="Proteomes" id="UP000037146"/>
    </source>
</evidence>
<dbReference type="PROSITE" id="PS51186">
    <property type="entry name" value="GNAT"/>
    <property type="match status" value="1"/>
</dbReference>
<dbReference type="InterPro" id="IPR000182">
    <property type="entry name" value="GNAT_dom"/>
</dbReference>
<gene>
    <name evidence="2" type="ORF">AC625_15680</name>
</gene>
<dbReference type="RefSeq" id="WP_049682130.1">
    <property type="nucleotide sequence ID" value="NZ_LFZW01000001.1"/>
</dbReference>
<dbReference type="CDD" id="cd04301">
    <property type="entry name" value="NAT_SF"/>
    <property type="match status" value="1"/>
</dbReference>
<dbReference type="Pfam" id="PF00583">
    <property type="entry name" value="Acetyltransf_1"/>
    <property type="match status" value="1"/>
</dbReference>
<dbReference type="SUPFAM" id="SSF55729">
    <property type="entry name" value="Acyl-CoA N-acyltransferases (Nat)"/>
    <property type="match status" value="1"/>
</dbReference>
<dbReference type="InterPro" id="IPR016181">
    <property type="entry name" value="Acyl_CoA_acyltransferase"/>
</dbReference>
<dbReference type="Gene3D" id="3.40.630.30">
    <property type="match status" value="1"/>
</dbReference>
<organism evidence="2 3">
    <name type="scientific">Peribacillus loiseleuriae</name>
    <dbReference type="NCBI Taxonomy" id="1679170"/>
    <lineage>
        <taxon>Bacteria</taxon>
        <taxon>Bacillati</taxon>
        <taxon>Bacillota</taxon>
        <taxon>Bacilli</taxon>
        <taxon>Bacillales</taxon>
        <taxon>Bacillaceae</taxon>
        <taxon>Peribacillus</taxon>
    </lineage>
</organism>
<evidence type="ECO:0000313" key="2">
    <source>
        <dbReference type="EMBL" id="KMY50778.1"/>
    </source>
</evidence>
<dbReference type="OrthoDB" id="87299at2"/>
<reference evidence="3" key="1">
    <citation type="submission" date="2015-07" db="EMBL/GenBank/DDBJ databases">
        <title>Genome sequencing project for genomic taxonomy and phylogenomics of Bacillus-like bacteria.</title>
        <authorList>
            <person name="Liu B."/>
            <person name="Wang J."/>
            <person name="Zhu Y."/>
            <person name="Liu G."/>
            <person name="Chen Q."/>
            <person name="Chen Z."/>
            <person name="Lan J."/>
            <person name="Che J."/>
            <person name="Ge C."/>
            <person name="Shi H."/>
            <person name="Pan Z."/>
            <person name="Liu X."/>
        </authorList>
    </citation>
    <scope>NUCLEOTIDE SEQUENCE [LARGE SCALE GENOMIC DNA]</scope>
    <source>
        <strain evidence="3">FJAT-27997</strain>
    </source>
</reference>
<evidence type="ECO:0000259" key="1">
    <source>
        <dbReference type="PROSITE" id="PS51186"/>
    </source>
</evidence>
<accession>A0A0K9GVX4</accession>
<dbReference type="STRING" id="1679170.AC625_15680"/>
<comment type="caution">
    <text evidence="2">The sequence shown here is derived from an EMBL/GenBank/DDBJ whole genome shotgun (WGS) entry which is preliminary data.</text>
</comment>
<dbReference type="PATRIC" id="fig|1679170.3.peg.3572"/>
<feature type="domain" description="N-acetyltransferase" evidence="1">
    <location>
        <begin position="1"/>
        <end position="142"/>
    </location>
</feature>
<dbReference type="AlphaFoldDB" id="A0A0K9GVX4"/>
<dbReference type="GO" id="GO:0016747">
    <property type="term" value="F:acyltransferase activity, transferring groups other than amino-acyl groups"/>
    <property type="evidence" value="ECO:0007669"/>
    <property type="project" value="InterPro"/>
</dbReference>
<protein>
    <recommendedName>
        <fullName evidence="1">N-acetyltransferase domain-containing protein</fullName>
    </recommendedName>
</protein>
<keyword evidence="3" id="KW-1185">Reference proteome</keyword>
<sequence length="175" mass="20731">MEFVRVTGSDDVLFKKAFDLYEVSFPEHEQRLFENQLAALNNPEYHCEVVLEKGVFVGIIFYWETAYYSYIEHFAIDPDKRGNSVGSRCLKKFCDMHSLVILEIDPPVDPISIRRKNFYLRLGFNGSNYQHNHPAYRKQNLPHELVILSYPRNISEIEYTEFNEYLKNTIMQTDF</sequence>
<dbReference type="Proteomes" id="UP000037146">
    <property type="component" value="Unassembled WGS sequence"/>
</dbReference>
<proteinExistence type="predicted"/>
<dbReference type="EMBL" id="LFZW01000001">
    <property type="protein sequence ID" value="KMY50778.1"/>
    <property type="molecule type" value="Genomic_DNA"/>
</dbReference>
<name>A0A0K9GVX4_9BACI</name>